<feature type="transmembrane region" description="Helical" evidence="3">
    <location>
        <begin position="41"/>
        <end position="59"/>
    </location>
</feature>
<dbReference type="InterPro" id="IPR037185">
    <property type="entry name" value="EmrE-like"/>
</dbReference>
<protein>
    <submittedName>
        <fullName evidence="5">DMT family transporter</fullName>
    </submittedName>
</protein>
<dbReference type="Proteomes" id="UP001596002">
    <property type="component" value="Unassembled WGS sequence"/>
</dbReference>
<keyword evidence="3" id="KW-1133">Transmembrane helix</keyword>
<feature type="transmembrane region" description="Helical" evidence="3">
    <location>
        <begin position="151"/>
        <end position="169"/>
    </location>
</feature>
<evidence type="ECO:0000256" key="1">
    <source>
        <dbReference type="ARBA" id="ARBA00004127"/>
    </source>
</evidence>
<dbReference type="PANTHER" id="PTHR22911">
    <property type="entry name" value="ACYL-MALONYL CONDENSING ENZYME-RELATED"/>
    <property type="match status" value="1"/>
</dbReference>
<accession>A0ABV9PWE1</accession>
<feature type="transmembrane region" description="Helical" evidence="3">
    <location>
        <begin position="7"/>
        <end position="29"/>
    </location>
</feature>
<evidence type="ECO:0000256" key="3">
    <source>
        <dbReference type="SAM" id="Phobius"/>
    </source>
</evidence>
<feature type="transmembrane region" description="Helical" evidence="3">
    <location>
        <begin position="127"/>
        <end position="145"/>
    </location>
</feature>
<feature type="transmembrane region" description="Helical" evidence="3">
    <location>
        <begin position="176"/>
        <end position="199"/>
    </location>
</feature>
<feature type="transmembrane region" description="Helical" evidence="3">
    <location>
        <begin position="71"/>
        <end position="89"/>
    </location>
</feature>
<gene>
    <name evidence="5" type="ORF">ACFO8Q_01660</name>
</gene>
<dbReference type="PROSITE" id="PS51257">
    <property type="entry name" value="PROKAR_LIPOPROTEIN"/>
    <property type="match status" value="1"/>
</dbReference>
<keyword evidence="6" id="KW-1185">Reference proteome</keyword>
<dbReference type="InterPro" id="IPR000620">
    <property type="entry name" value="EamA_dom"/>
</dbReference>
<feature type="transmembrane region" description="Helical" evidence="3">
    <location>
        <begin position="267"/>
        <end position="283"/>
    </location>
</feature>
<keyword evidence="3" id="KW-0472">Membrane</keyword>
<organism evidence="5 6">
    <name type="scientific">Effusibacillus consociatus</name>
    <dbReference type="NCBI Taxonomy" id="1117041"/>
    <lineage>
        <taxon>Bacteria</taxon>
        <taxon>Bacillati</taxon>
        <taxon>Bacillota</taxon>
        <taxon>Bacilli</taxon>
        <taxon>Bacillales</taxon>
        <taxon>Alicyclobacillaceae</taxon>
        <taxon>Effusibacillus</taxon>
    </lineage>
</organism>
<feature type="transmembrane region" description="Helical" evidence="3">
    <location>
        <begin position="211"/>
        <end position="230"/>
    </location>
</feature>
<comment type="caution">
    <text evidence="5">The sequence shown here is derived from an EMBL/GenBank/DDBJ whole genome shotgun (WGS) entry which is preliminary data.</text>
</comment>
<evidence type="ECO:0000313" key="6">
    <source>
        <dbReference type="Proteomes" id="UP001596002"/>
    </source>
</evidence>
<feature type="domain" description="EamA" evidence="4">
    <location>
        <begin position="150"/>
        <end position="283"/>
    </location>
</feature>
<sequence length="303" mass="32531">MSSNVKGIWFALFSALGFGCMPIFANFAYQSDASVDTVLTLRFLIAAIALWVVVIWRGAPVWIGWESVIKSLLLGIAGYAVMSYCYFSALTYISASLTSLLLYLYPLFVTIFSLLLGKEKWEMRKGLALLISTVGIGLLVGLSTGTLSVKGILLGASSGLIYSIFILVTRQVGSQVPVLTLTAYMVTGAFFALFAMSLVKGTAGLTPLPPAIGYIAAIALLSTVAAITLFNASLQLIGATKASILSTFEPVFTVLLAYLFFQEQMSVWQMAGGALILTALFLLQRPASQKFNHQVLSRKDVTG</sequence>
<reference evidence="6" key="1">
    <citation type="journal article" date="2019" name="Int. J. Syst. Evol. Microbiol.">
        <title>The Global Catalogue of Microorganisms (GCM) 10K type strain sequencing project: providing services to taxonomists for standard genome sequencing and annotation.</title>
        <authorList>
            <consortium name="The Broad Institute Genomics Platform"/>
            <consortium name="The Broad Institute Genome Sequencing Center for Infectious Disease"/>
            <person name="Wu L."/>
            <person name="Ma J."/>
        </authorList>
    </citation>
    <scope>NUCLEOTIDE SEQUENCE [LARGE SCALE GENOMIC DNA]</scope>
    <source>
        <strain evidence="6">WYCCWR 12678</strain>
    </source>
</reference>
<proteinExistence type="inferred from homology"/>
<dbReference type="Gene3D" id="1.10.3730.20">
    <property type="match status" value="1"/>
</dbReference>
<dbReference type="RefSeq" id="WP_380023805.1">
    <property type="nucleotide sequence ID" value="NZ_JBHSHC010000013.1"/>
</dbReference>
<comment type="similarity">
    <text evidence="2">Belongs to the EamA transporter family.</text>
</comment>
<feature type="transmembrane region" description="Helical" evidence="3">
    <location>
        <begin position="242"/>
        <end position="261"/>
    </location>
</feature>
<feature type="domain" description="EamA" evidence="4">
    <location>
        <begin position="6"/>
        <end position="140"/>
    </location>
</feature>
<dbReference type="SUPFAM" id="SSF103481">
    <property type="entry name" value="Multidrug resistance efflux transporter EmrE"/>
    <property type="match status" value="2"/>
</dbReference>
<feature type="transmembrane region" description="Helical" evidence="3">
    <location>
        <begin position="95"/>
        <end position="115"/>
    </location>
</feature>
<dbReference type="Pfam" id="PF00892">
    <property type="entry name" value="EamA"/>
    <property type="match status" value="2"/>
</dbReference>
<dbReference type="PANTHER" id="PTHR22911:SF79">
    <property type="entry name" value="MOBA-LIKE NTP TRANSFERASE DOMAIN-CONTAINING PROTEIN"/>
    <property type="match status" value="1"/>
</dbReference>
<dbReference type="EMBL" id="JBHSHC010000013">
    <property type="protein sequence ID" value="MFC4766105.1"/>
    <property type="molecule type" value="Genomic_DNA"/>
</dbReference>
<keyword evidence="3" id="KW-0812">Transmembrane</keyword>
<evidence type="ECO:0000259" key="4">
    <source>
        <dbReference type="Pfam" id="PF00892"/>
    </source>
</evidence>
<evidence type="ECO:0000313" key="5">
    <source>
        <dbReference type="EMBL" id="MFC4766105.1"/>
    </source>
</evidence>
<name>A0ABV9PWE1_9BACL</name>
<comment type="subcellular location">
    <subcellularLocation>
        <location evidence="1">Endomembrane system</location>
        <topology evidence="1">Multi-pass membrane protein</topology>
    </subcellularLocation>
</comment>
<evidence type="ECO:0000256" key="2">
    <source>
        <dbReference type="ARBA" id="ARBA00007362"/>
    </source>
</evidence>